<evidence type="ECO:0000313" key="3">
    <source>
        <dbReference type="EMBL" id="KAH8040297.1"/>
    </source>
</evidence>
<feature type="region of interest" description="Disordered" evidence="1">
    <location>
        <begin position="1"/>
        <end position="52"/>
    </location>
</feature>
<keyword evidence="2" id="KW-0812">Transmembrane</keyword>
<name>A0A9J6F1C2_RHIMP</name>
<feature type="compositionally biased region" description="Basic and acidic residues" evidence="1">
    <location>
        <begin position="1"/>
        <end position="12"/>
    </location>
</feature>
<evidence type="ECO:0000313" key="4">
    <source>
        <dbReference type="Proteomes" id="UP000821866"/>
    </source>
</evidence>
<dbReference type="VEuPathDB" id="VectorBase:LOC119173826"/>
<protein>
    <recommendedName>
        <fullName evidence="5">Bovine pancreatic trypsin inhibitor</fullName>
    </recommendedName>
</protein>
<keyword evidence="2" id="KW-1133">Transmembrane helix</keyword>
<organism evidence="3 4">
    <name type="scientific">Rhipicephalus microplus</name>
    <name type="common">Cattle tick</name>
    <name type="synonym">Boophilus microplus</name>
    <dbReference type="NCBI Taxonomy" id="6941"/>
    <lineage>
        <taxon>Eukaryota</taxon>
        <taxon>Metazoa</taxon>
        <taxon>Ecdysozoa</taxon>
        <taxon>Arthropoda</taxon>
        <taxon>Chelicerata</taxon>
        <taxon>Arachnida</taxon>
        <taxon>Acari</taxon>
        <taxon>Parasitiformes</taxon>
        <taxon>Ixodida</taxon>
        <taxon>Ixodoidea</taxon>
        <taxon>Ixodidae</taxon>
        <taxon>Rhipicephalinae</taxon>
        <taxon>Rhipicephalus</taxon>
        <taxon>Boophilus</taxon>
    </lineage>
</organism>
<feature type="transmembrane region" description="Helical" evidence="2">
    <location>
        <begin position="71"/>
        <end position="96"/>
    </location>
</feature>
<evidence type="ECO:0000256" key="1">
    <source>
        <dbReference type="SAM" id="MobiDB-lite"/>
    </source>
</evidence>
<comment type="caution">
    <text evidence="3">The sequence shown here is derived from an EMBL/GenBank/DDBJ whole genome shotgun (WGS) entry which is preliminary data.</text>
</comment>
<dbReference type="EMBL" id="JABSTU010000001">
    <property type="protein sequence ID" value="KAH8040297.1"/>
    <property type="molecule type" value="Genomic_DNA"/>
</dbReference>
<dbReference type="AlphaFoldDB" id="A0A9J6F1C2"/>
<accession>A0A9J6F1C2</accession>
<evidence type="ECO:0000256" key="2">
    <source>
        <dbReference type="SAM" id="Phobius"/>
    </source>
</evidence>
<keyword evidence="4" id="KW-1185">Reference proteome</keyword>
<sequence>MAMHVTNEERGPELSSTEASPVQDERSPSVVTPQPDATSIKTTTSPVPDGSGAEISLALADSVGDRPRRSFLHLTLASAVGVFALVAIVAFAFSVLRAGSTAFQDDLDAAVATDSEEAVLVNGVPTVDDPPPALRPQIKYGFEDEPVHWKESLVTELNFGAGTEKGPKPQCRQFQFSFCSERRGGGVYYDAALASCLPVSAELAYVCNRSPNRFPSLHECRRSCVEPTKPQRRCLSTPVFSLCDRELTRSWWFSNGTQCEEWRFPQGLCPAQKSSVFSSARQCSENCLRPRDKLHCCHRPEPLVCTLGQLKYPFFAVVGYDGRFRCLEATTSTLAGYQCLIGANRFDTIDACNSTCIDNSGDHE</sequence>
<reference evidence="3" key="1">
    <citation type="journal article" date="2020" name="Cell">
        <title>Large-Scale Comparative Analyses of Tick Genomes Elucidate Their Genetic Diversity and Vector Capacities.</title>
        <authorList>
            <consortium name="Tick Genome and Microbiome Consortium (TIGMIC)"/>
            <person name="Jia N."/>
            <person name="Wang J."/>
            <person name="Shi W."/>
            <person name="Du L."/>
            <person name="Sun Y."/>
            <person name="Zhan W."/>
            <person name="Jiang J.F."/>
            <person name="Wang Q."/>
            <person name="Zhang B."/>
            <person name="Ji P."/>
            <person name="Bell-Sakyi L."/>
            <person name="Cui X.M."/>
            <person name="Yuan T.T."/>
            <person name="Jiang B.G."/>
            <person name="Yang W.F."/>
            <person name="Lam T.T."/>
            <person name="Chang Q.C."/>
            <person name="Ding S.J."/>
            <person name="Wang X.J."/>
            <person name="Zhu J.G."/>
            <person name="Ruan X.D."/>
            <person name="Zhao L."/>
            <person name="Wei J.T."/>
            <person name="Ye R.Z."/>
            <person name="Que T.C."/>
            <person name="Du C.H."/>
            <person name="Zhou Y.H."/>
            <person name="Cheng J.X."/>
            <person name="Dai P.F."/>
            <person name="Guo W.B."/>
            <person name="Han X.H."/>
            <person name="Huang E.J."/>
            <person name="Li L.F."/>
            <person name="Wei W."/>
            <person name="Gao Y.C."/>
            <person name="Liu J.Z."/>
            <person name="Shao H.Z."/>
            <person name="Wang X."/>
            <person name="Wang C.C."/>
            <person name="Yang T.C."/>
            <person name="Huo Q.B."/>
            <person name="Li W."/>
            <person name="Chen H.Y."/>
            <person name="Chen S.E."/>
            <person name="Zhou L.G."/>
            <person name="Ni X.B."/>
            <person name="Tian J.H."/>
            <person name="Sheng Y."/>
            <person name="Liu T."/>
            <person name="Pan Y.S."/>
            <person name="Xia L.Y."/>
            <person name="Li J."/>
            <person name="Zhao F."/>
            <person name="Cao W.C."/>
        </authorList>
    </citation>
    <scope>NUCLEOTIDE SEQUENCE</scope>
    <source>
        <strain evidence="3">Rmic-2018</strain>
    </source>
</reference>
<reference evidence="3" key="2">
    <citation type="submission" date="2021-09" db="EMBL/GenBank/DDBJ databases">
        <authorList>
            <person name="Jia N."/>
            <person name="Wang J."/>
            <person name="Shi W."/>
            <person name="Du L."/>
            <person name="Sun Y."/>
            <person name="Zhan W."/>
            <person name="Jiang J."/>
            <person name="Wang Q."/>
            <person name="Zhang B."/>
            <person name="Ji P."/>
            <person name="Sakyi L.B."/>
            <person name="Cui X."/>
            <person name="Yuan T."/>
            <person name="Jiang B."/>
            <person name="Yang W."/>
            <person name="Lam T.T.-Y."/>
            <person name="Chang Q."/>
            <person name="Ding S."/>
            <person name="Wang X."/>
            <person name="Zhu J."/>
            <person name="Ruan X."/>
            <person name="Zhao L."/>
            <person name="Wei J."/>
            <person name="Que T."/>
            <person name="Du C."/>
            <person name="Cheng J."/>
            <person name="Dai P."/>
            <person name="Han X."/>
            <person name="Huang E."/>
            <person name="Gao Y."/>
            <person name="Liu J."/>
            <person name="Shao H."/>
            <person name="Ye R."/>
            <person name="Li L."/>
            <person name="Wei W."/>
            <person name="Wang X."/>
            <person name="Wang C."/>
            <person name="Huo Q."/>
            <person name="Li W."/>
            <person name="Guo W."/>
            <person name="Chen H."/>
            <person name="Chen S."/>
            <person name="Zhou L."/>
            <person name="Zhou L."/>
            <person name="Ni X."/>
            <person name="Tian J."/>
            <person name="Zhou Y."/>
            <person name="Sheng Y."/>
            <person name="Liu T."/>
            <person name="Pan Y."/>
            <person name="Xia L."/>
            <person name="Li J."/>
            <person name="Zhao F."/>
            <person name="Cao W."/>
        </authorList>
    </citation>
    <scope>NUCLEOTIDE SEQUENCE</scope>
    <source>
        <strain evidence="3">Rmic-2018</strain>
        <tissue evidence="3">Larvae</tissue>
    </source>
</reference>
<keyword evidence="2" id="KW-0472">Membrane</keyword>
<proteinExistence type="predicted"/>
<evidence type="ECO:0008006" key="5">
    <source>
        <dbReference type="Google" id="ProtNLM"/>
    </source>
</evidence>
<dbReference type="InterPro" id="IPR036880">
    <property type="entry name" value="Kunitz_BPTI_sf"/>
</dbReference>
<dbReference type="GO" id="GO:0004867">
    <property type="term" value="F:serine-type endopeptidase inhibitor activity"/>
    <property type="evidence" value="ECO:0007669"/>
    <property type="project" value="InterPro"/>
</dbReference>
<dbReference type="Proteomes" id="UP000821866">
    <property type="component" value="Chromosome 1"/>
</dbReference>
<dbReference type="Gene3D" id="4.10.410.10">
    <property type="entry name" value="Pancreatic trypsin inhibitor Kunitz domain"/>
    <property type="match status" value="1"/>
</dbReference>
<feature type="compositionally biased region" description="Polar residues" evidence="1">
    <location>
        <begin position="29"/>
        <end position="46"/>
    </location>
</feature>
<gene>
    <name evidence="3" type="ORF">HPB51_010077</name>
</gene>